<feature type="disulfide bond" evidence="16">
    <location>
        <begin position="544"/>
        <end position="549"/>
    </location>
</feature>
<feature type="disulfide bond" evidence="16">
    <location>
        <begin position="529"/>
        <end position="542"/>
    </location>
</feature>
<sequence length="796" mass="87757">MSKGFRSLILLLLLSSLHTTYLQSIDIQRNTCSRESSCSKCLNVAHYCGWCTHPSFNSTRCIPHLDEDTCIEYSSNTSYLQHLSSSLTILENYPLGSSRGNQIILTQPQRVKLELRLGETKSFNITSSPAPGYPLDLYLLMDLSTSMRVGFMQIQSVSQELVDTVRNITSDYMLGIGSFVDKPIAPFRDGSFGRIENPCGPRETCLPTYGFHHSLNLTQNFTLFNDTLFRQEFSRNQDNPEGTFDAIMQSAVCTNEIGWRPNSRHLILVVTDGTFHIAHDGKLAGIIEPNDGRCHLEYEGDDTFATYVESTKQDYPSIGHLGAKLQENNIFVIFAIGGAANQVHLYNILSRELGRSWVAKLEDRAENVLDIISDAYMSLSQNVNIELQQVPGVRITSTAQCDQVSPDGEDCVGINLGDQAQFRIDVTLEKCISQTAVGQINVLLYGKVGVEVDALCSCPCEAEAVENSPDCSDGNGTFVCGICECNAGRFGDICDCTGEAPQDVSACIKPGSNSVCSKRGQCVCGRCECDQRHDNNIYGRYCECSDTSCGRVNSMLCGGMERGTCACNQCQCRPEYSGSECECSLSKLKCIEPGGNGLVCAGRGTCNCEECLCQEGYLGEFCQYYTEASDCLDNVGCAECAVNSTISNLSDCRSVCANNHIPVKTANDVDFINNYTAGVCLREVPNCYFLYYVARDDNGIVLVGLVIGIILLVIIKVIFYYLEYREYKDWDKEVRDAIASKFVEAPKEFHKSVIQETTNPAFGLKNKQPLDISGYQVQSSGPPQNRYAPLQESTTM</sequence>
<feature type="chain" id="PRO_5043630722" description="Integrin beta" evidence="20">
    <location>
        <begin position="25"/>
        <end position="796"/>
    </location>
</feature>
<evidence type="ECO:0000256" key="6">
    <source>
        <dbReference type="ARBA" id="ARBA00022723"/>
    </source>
</evidence>
<dbReference type="SUPFAM" id="SSF53300">
    <property type="entry name" value="vWA-like"/>
    <property type="match status" value="1"/>
</dbReference>
<dbReference type="PROSITE" id="PS00243">
    <property type="entry name" value="I_EGF_1"/>
    <property type="match status" value="1"/>
</dbReference>
<feature type="disulfide bond" evidence="16">
    <location>
        <begin position="572"/>
        <end position="581"/>
    </location>
</feature>
<feature type="disulfide bond" evidence="16">
    <location>
        <begin position="606"/>
        <end position="611"/>
    </location>
</feature>
<feature type="disulfide bond" evidence="16">
    <location>
        <begin position="613"/>
        <end position="622"/>
    </location>
</feature>
<evidence type="ECO:0000256" key="20">
    <source>
        <dbReference type="SAM" id="SignalP"/>
    </source>
</evidence>
<dbReference type="GO" id="GO:0008305">
    <property type="term" value="C:integrin complex"/>
    <property type="evidence" value="ECO:0007669"/>
    <property type="project" value="TreeGrafter"/>
</dbReference>
<evidence type="ECO:0000256" key="14">
    <source>
        <dbReference type="ARBA" id="ARBA00023157"/>
    </source>
</evidence>
<feature type="disulfide bond" evidence="16">
    <location>
        <begin position="567"/>
        <end position="600"/>
    </location>
</feature>
<evidence type="ECO:0000313" key="23">
    <source>
        <dbReference type="Proteomes" id="UP001165289"/>
    </source>
</evidence>
<dbReference type="GO" id="GO:0009986">
    <property type="term" value="C:cell surface"/>
    <property type="evidence" value="ECO:0007669"/>
    <property type="project" value="TreeGrafter"/>
</dbReference>
<feature type="disulfide bond" evidence="16">
    <location>
        <begin position="583"/>
        <end position="590"/>
    </location>
</feature>
<feature type="disulfide bond" evidence="16">
    <location>
        <begin position="456"/>
        <end position="460"/>
    </location>
</feature>
<feature type="disulfide bond" evidence="16">
    <location>
        <begin position="485"/>
        <end position="494"/>
    </location>
</feature>
<evidence type="ECO:0000256" key="19">
    <source>
        <dbReference type="SAM" id="Phobius"/>
    </source>
</evidence>
<keyword evidence="3" id="KW-1003">Cell membrane</keyword>
<dbReference type="InterPro" id="IPR015812">
    <property type="entry name" value="Integrin_bsu"/>
</dbReference>
<dbReference type="SUPFAM" id="SSF69179">
    <property type="entry name" value="Integrin domains"/>
    <property type="match status" value="1"/>
</dbReference>
<organism evidence="22 23">
    <name type="scientific">Oopsacas minuta</name>
    <dbReference type="NCBI Taxonomy" id="111878"/>
    <lineage>
        <taxon>Eukaryota</taxon>
        <taxon>Metazoa</taxon>
        <taxon>Porifera</taxon>
        <taxon>Hexactinellida</taxon>
        <taxon>Hexasterophora</taxon>
        <taxon>Lyssacinosida</taxon>
        <taxon>Leucopsacidae</taxon>
        <taxon>Oopsacas</taxon>
    </lineage>
</organism>
<feature type="disulfide bond" evidence="16">
    <location>
        <begin position="637"/>
        <end position="687"/>
    </location>
</feature>
<evidence type="ECO:0000256" key="3">
    <source>
        <dbReference type="ARBA" id="ARBA00022475"/>
    </source>
</evidence>
<dbReference type="FunFam" id="2.10.25.10:FF:000075">
    <property type="entry name" value="Integrin beta"/>
    <property type="match status" value="1"/>
</dbReference>
<comment type="similarity">
    <text evidence="2 17">Belongs to the integrin beta chain family.</text>
</comment>
<evidence type="ECO:0000256" key="17">
    <source>
        <dbReference type="RuleBase" id="RU000633"/>
    </source>
</evidence>
<dbReference type="SMART" id="SM00187">
    <property type="entry name" value="INB"/>
    <property type="match status" value="1"/>
</dbReference>
<feature type="disulfide bond" evidence="16">
    <location>
        <begin position="522"/>
        <end position="527"/>
    </location>
</feature>
<comment type="caution">
    <text evidence="22">The sequence shown here is derived from an EMBL/GenBank/DDBJ whole genome shotgun (WGS) entry which is preliminary data.</text>
</comment>
<evidence type="ECO:0000259" key="21">
    <source>
        <dbReference type="SMART" id="SM00187"/>
    </source>
</evidence>
<dbReference type="InterPro" id="IPR002369">
    <property type="entry name" value="Integrin_bsu_VWA"/>
</dbReference>
<keyword evidence="8" id="KW-0677">Repeat</keyword>
<accession>A0AAV7JHT5</accession>
<evidence type="ECO:0000256" key="4">
    <source>
        <dbReference type="ARBA" id="ARBA00022536"/>
    </source>
</evidence>
<keyword evidence="13 19" id="KW-0472">Membrane</keyword>
<evidence type="ECO:0000256" key="10">
    <source>
        <dbReference type="ARBA" id="ARBA00022889"/>
    </source>
</evidence>
<keyword evidence="10 17" id="KW-0130">Cell adhesion</keyword>
<dbReference type="SUPFAM" id="SSF103575">
    <property type="entry name" value="Plexin repeat"/>
    <property type="match status" value="1"/>
</dbReference>
<dbReference type="GO" id="GO:0007229">
    <property type="term" value="P:integrin-mediated signaling pathway"/>
    <property type="evidence" value="ECO:0007669"/>
    <property type="project" value="UniProtKB-KW"/>
</dbReference>
<protein>
    <recommendedName>
        <fullName evidence="17">Integrin beta</fullName>
    </recommendedName>
</protein>
<dbReference type="Gene3D" id="2.60.40.1510">
    <property type="entry name" value="ntegrin, alpha v. Chain A, domain 3"/>
    <property type="match status" value="1"/>
</dbReference>
<evidence type="ECO:0000256" key="8">
    <source>
        <dbReference type="ARBA" id="ARBA00022737"/>
    </source>
</evidence>
<dbReference type="GO" id="GO:0098609">
    <property type="term" value="P:cell-cell adhesion"/>
    <property type="evidence" value="ECO:0007669"/>
    <property type="project" value="TreeGrafter"/>
</dbReference>
<dbReference type="InterPro" id="IPR040622">
    <property type="entry name" value="EGF_integrin_1"/>
</dbReference>
<dbReference type="Gene3D" id="1.20.5.100">
    <property type="entry name" value="Cytochrome c1, transmembrane anchor, C-terminal"/>
    <property type="match status" value="1"/>
</dbReference>
<dbReference type="GO" id="GO:0005178">
    <property type="term" value="F:integrin binding"/>
    <property type="evidence" value="ECO:0007669"/>
    <property type="project" value="TreeGrafter"/>
</dbReference>
<dbReference type="Gene3D" id="3.40.50.410">
    <property type="entry name" value="von Willebrand factor, type A domain"/>
    <property type="match status" value="1"/>
</dbReference>
<feature type="disulfide bond" evidence="16">
    <location>
        <begin position="480"/>
        <end position="516"/>
    </location>
</feature>
<feature type="transmembrane region" description="Helical" evidence="19">
    <location>
        <begin position="700"/>
        <end position="722"/>
    </location>
</feature>
<dbReference type="AlphaFoldDB" id="A0AAV7JHT5"/>
<feature type="disulfide bond" evidence="16">
    <location>
        <begin position="608"/>
        <end position="652"/>
    </location>
</feature>
<evidence type="ECO:0000256" key="2">
    <source>
        <dbReference type="ARBA" id="ARBA00007449"/>
    </source>
</evidence>
<keyword evidence="14 16" id="KW-1015">Disulfide bond</keyword>
<feature type="region of interest" description="Disordered" evidence="18">
    <location>
        <begin position="775"/>
        <end position="796"/>
    </location>
</feature>
<evidence type="ECO:0000313" key="22">
    <source>
        <dbReference type="EMBL" id="KAI6648467.1"/>
    </source>
</evidence>
<feature type="domain" description="Integrin beta subunit VWA" evidence="21">
    <location>
        <begin position="37"/>
        <end position="458"/>
    </location>
</feature>
<dbReference type="InterPro" id="IPR057243">
    <property type="entry name" value="Integrin_I-EGF_CS"/>
</dbReference>
<keyword evidence="9" id="KW-0106">Calcium</keyword>
<keyword evidence="7 20" id="KW-0732">Signal</keyword>
<dbReference type="PANTHER" id="PTHR10082:SF60">
    <property type="entry name" value="INTEGRIN BETA-PS"/>
    <property type="match status" value="1"/>
</dbReference>
<keyword evidence="5 17" id="KW-0812">Transmembrane</keyword>
<dbReference type="FunFam" id="3.40.50.410:FF:000002">
    <property type="entry name" value="Integrin beta"/>
    <property type="match status" value="1"/>
</dbReference>
<evidence type="ECO:0000256" key="7">
    <source>
        <dbReference type="ARBA" id="ARBA00022729"/>
    </source>
</evidence>
<feature type="disulfide bond" evidence="16">
    <location>
        <begin position="401"/>
        <end position="411"/>
    </location>
</feature>
<feature type="disulfide bond" evidence="16">
    <location>
        <begin position="631"/>
        <end position="640"/>
    </location>
</feature>
<proteinExistence type="inferred from homology"/>
<feature type="disulfide bond" evidence="16">
    <location>
        <begin position="565"/>
        <end position="570"/>
    </location>
</feature>
<dbReference type="InterPro" id="IPR032695">
    <property type="entry name" value="Integrin_dom_sf"/>
</dbReference>
<evidence type="ECO:0000256" key="5">
    <source>
        <dbReference type="ARBA" id="ARBA00022692"/>
    </source>
</evidence>
<dbReference type="GO" id="GO:0046872">
    <property type="term" value="F:metal ion binding"/>
    <property type="evidence" value="ECO:0007669"/>
    <property type="project" value="UniProtKB-KW"/>
</dbReference>
<dbReference type="PIRSF" id="PIRSF002512">
    <property type="entry name" value="Integrin_B"/>
    <property type="match status" value="1"/>
</dbReference>
<keyword evidence="15" id="KW-0325">Glycoprotein</keyword>
<dbReference type="SUPFAM" id="SSF57196">
    <property type="entry name" value="EGF/Laminin"/>
    <property type="match status" value="2"/>
</dbReference>
<dbReference type="Proteomes" id="UP001165289">
    <property type="component" value="Unassembled WGS sequence"/>
</dbReference>
<evidence type="ECO:0000256" key="15">
    <source>
        <dbReference type="ARBA" id="ARBA00023180"/>
    </source>
</evidence>
<dbReference type="EMBL" id="JAKMXF010000330">
    <property type="protein sequence ID" value="KAI6648467.1"/>
    <property type="molecule type" value="Genomic_DNA"/>
</dbReference>
<gene>
    <name evidence="22" type="ORF">LOD99_8099</name>
</gene>
<dbReference type="InterPro" id="IPR036465">
    <property type="entry name" value="vWFA_dom_sf"/>
</dbReference>
<evidence type="ECO:0000256" key="9">
    <source>
        <dbReference type="ARBA" id="ARBA00022837"/>
    </source>
</evidence>
<evidence type="ECO:0000256" key="13">
    <source>
        <dbReference type="ARBA" id="ARBA00023136"/>
    </source>
</evidence>
<dbReference type="GO" id="GO:0005925">
    <property type="term" value="C:focal adhesion"/>
    <property type="evidence" value="ECO:0007669"/>
    <property type="project" value="TreeGrafter"/>
</dbReference>
<dbReference type="Pfam" id="PF23105">
    <property type="entry name" value="EGF_integrin"/>
    <property type="match status" value="1"/>
</dbReference>
<keyword evidence="6" id="KW-0479">Metal-binding</keyword>
<dbReference type="FunFam" id="2.10.25.10:FF:000036">
    <property type="entry name" value="Integrin beta"/>
    <property type="match status" value="1"/>
</dbReference>
<evidence type="ECO:0000256" key="18">
    <source>
        <dbReference type="SAM" id="MobiDB-lite"/>
    </source>
</evidence>
<feature type="disulfide bond" evidence="16">
    <location>
        <begin position="199"/>
        <end position="205"/>
    </location>
</feature>
<dbReference type="GO" id="GO:0016477">
    <property type="term" value="P:cell migration"/>
    <property type="evidence" value="ECO:0007669"/>
    <property type="project" value="TreeGrafter"/>
</dbReference>
<evidence type="ECO:0000256" key="12">
    <source>
        <dbReference type="ARBA" id="ARBA00023037"/>
    </source>
</evidence>
<dbReference type="Pfam" id="PF00362">
    <property type="entry name" value="Integrin_beta"/>
    <property type="match status" value="1"/>
</dbReference>
<keyword evidence="11 19" id="KW-1133">Transmembrane helix</keyword>
<reference evidence="22 23" key="1">
    <citation type="journal article" date="2023" name="BMC Biol.">
        <title>The compact genome of the sponge Oopsacas minuta (Hexactinellida) is lacking key metazoan core genes.</title>
        <authorList>
            <person name="Santini S."/>
            <person name="Schenkelaars Q."/>
            <person name="Jourda C."/>
            <person name="Duchesne M."/>
            <person name="Belahbib H."/>
            <person name="Rocher C."/>
            <person name="Selva M."/>
            <person name="Riesgo A."/>
            <person name="Vervoort M."/>
            <person name="Leys S.P."/>
            <person name="Kodjabachian L."/>
            <person name="Le Bivic A."/>
            <person name="Borchiellini C."/>
            <person name="Claverie J.M."/>
            <person name="Renard E."/>
        </authorList>
    </citation>
    <scope>NUCLEOTIDE SEQUENCE [LARGE SCALE GENOMIC DNA]</scope>
    <source>
        <strain evidence="22">SPO-2</strain>
    </source>
</reference>
<evidence type="ECO:0000256" key="11">
    <source>
        <dbReference type="ARBA" id="ARBA00022989"/>
    </source>
</evidence>
<dbReference type="InterPro" id="IPR057073">
    <property type="entry name" value="EGF_integrin_2"/>
</dbReference>
<comment type="subcellular location">
    <subcellularLocation>
        <location evidence="1 17">Cell membrane</location>
        <topology evidence="1 17">Single-pass type I membrane protein</topology>
    </subcellularLocation>
</comment>
<feature type="disulfide bond" evidence="16">
    <location>
        <begin position="524"/>
        <end position="557"/>
    </location>
</feature>
<evidence type="ECO:0000256" key="1">
    <source>
        <dbReference type="ARBA" id="ARBA00004251"/>
    </source>
</evidence>
<feature type="disulfide bond" evidence="16">
    <location>
        <begin position="38"/>
        <end position="48"/>
    </location>
</feature>
<feature type="disulfide bond" evidence="16">
    <location>
        <begin position="471"/>
        <end position="483"/>
    </location>
</feature>
<dbReference type="Gene3D" id="2.10.25.10">
    <property type="entry name" value="Laminin"/>
    <property type="match status" value="3"/>
</dbReference>
<keyword evidence="4" id="KW-0245">EGF-like domain</keyword>
<dbReference type="PRINTS" id="PR01186">
    <property type="entry name" value="INTEGRINB"/>
</dbReference>
<feature type="signal peptide" evidence="20">
    <location>
        <begin position="1"/>
        <end position="24"/>
    </location>
</feature>
<dbReference type="GO" id="GO:0033627">
    <property type="term" value="P:cell adhesion mediated by integrin"/>
    <property type="evidence" value="ECO:0007669"/>
    <property type="project" value="TreeGrafter"/>
</dbReference>
<name>A0AAV7JHT5_9METZ</name>
<dbReference type="PANTHER" id="PTHR10082">
    <property type="entry name" value="INTEGRIN BETA SUBUNIT"/>
    <property type="match status" value="1"/>
</dbReference>
<feature type="disulfide bond" evidence="16">
    <location>
        <begin position="253"/>
        <end position="294"/>
    </location>
</feature>
<evidence type="ECO:0000256" key="16">
    <source>
        <dbReference type="PIRSR" id="PIRSR002512-1"/>
    </source>
</evidence>
<dbReference type="Pfam" id="PF18372">
    <property type="entry name" value="I-EGF_1"/>
    <property type="match status" value="1"/>
</dbReference>
<dbReference type="GO" id="GO:0007160">
    <property type="term" value="P:cell-matrix adhesion"/>
    <property type="evidence" value="ECO:0007669"/>
    <property type="project" value="TreeGrafter"/>
</dbReference>
<keyword evidence="12 17" id="KW-0401">Integrin</keyword>
<keyword evidence="23" id="KW-1185">Reference proteome</keyword>